<sequence length="362" mass="41839">MRQVSLLILLLTGLIWTTQSWAEETPRFHASILMYHHISSSTPPSTSTPSKTFIEHLDMLERDGFEVWPLDRVVERIQRRRPLPDKIAVLTFDDAYISVYETAMPIMEERGLPYTIFVNADPINRDRPLYMSWDQLREAKEKGAIIANHTLNHPHMVRKQEGESQEEWLERMRHEVEENQRQLIDQLGTAPKLFAYPYGEYNPELEKLLRDLGYVAFGQHSGPASPFTSLQALPRYAANGIFANPNTLRTKLHALPFPLTSESPASGVLEAEERRPTLEFTMAEGDYRLNQLRCYGPGAEVLDVRTRRQDDGSVKVTVNTNKALNPGRPRYNCTAPHSAENRWFWFSRQWMLPRRDGSWYEG</sequence>
<dbReference type="GO" id="GO:0016810">
    <property type="term" value="F:hydrolase activity, acting on carbon-nitrogen (but not peptide) bonds"/>
    <property type="evidence" value="ECO:0007669"/>
    <property type="project" value="InterPro"/>
</dbReference>
<dbReference type="GO" id="GO:0005975">
    <property type="term" value="P:carbohydrate metabolic process"/>
    <property type="evidence" value="ECO:0007669"/>
    <property type="project" value="InterPro"/>
</dbReference>
<feature type="domain" description="NodB homology" evidence="3">
    <location>
        <begin position="86"/>
        <end position="290"/>
    </location>
</feature>
<dbReference type="PANTHER" id="PTHR34216:SF3">
    <property type="entry name" value="POLY-BETA-1,6-N-ACETYL-D-GLUCOSAMINE N-DEACETYLASE"/>
    <property type="match status" value="1"/>
</dbReference>
<evidence type="ECO:0000259" key="3">
    <source>
        <dbReference type="PROSITE" id="PS51677"/>
    </source>
</evidence>
<organism evidence="4 5">
    <name type="scientific">Marinospirillum celere</name>
    <dbReference type="NCBI Taxonomy" id="1122252"/>
    <lineage>
        <taxon>Bacteria</taxon>
        <taxon>Pseudomonadati</taxon>
        <taxon>Pseudomonadota</taxon>
        <taxon>Gammaproteobacteria</taxon>
        <taxon>Oceanospirillales</taxon>
        <taxon>Oceanospirillaceae</taxon>
        <taxon>Marinospirillum</taxon>
    </lineage>
</organism>
<dbReference type="InterPro" id="IPR011330">
    <property type="entry name" value="Glyco_hydro/deAcase_b/a-brl"/>
</dbReference>
<keyword evidence="2" id="KW-0732">Signal</keyword>
<dbReference type="InterPro" id="IPR002509">
    <property type="entry name" value="NODB_dom"/>
</dbReference>
<dbReference type="CDD" id="cd10973">
    <property type="entry name" value="CE4_DAC_u4_5s"/>
    <property type="match status" value="1"/>
</dbReference>
<dbReference type="Gene3D" id="3.20.20.370">
    <property type="entry name" value="Glycoside hydrolase/deacetylase"/>
    <property type="match status" value="1"/>
</dbReference>
<dbReference type="SUPFAM" id="SSF88713">
    <property type="entry name" value="Glycoside hydrolase/deacetylase"/>
    <property type="match status" value="1"/>
</dbReference>
<gene>
    <name evidence="4" type="ORF">SAMN05660443_1663</name>
</gene>
<dbReference type="AlphaFoldDB" id="A0A1I1GWE3"/>
<name>A0A1I1GWE3_9GAMM</name>
<dbReference type="InterPro" id="IPR051398">
    <property type="entry name" value="Polysacch_Deacetylase"/>
</dbReference>
<reference evidence="4 5" key="1">
    <citation type="submission" date="2016-10" db="EMBL/GenBank/DDBJ databases">
        <authorList>
            <person name="de Groot N.N."/>
        </authorList>
    </citation>
    <scope>NUCLEOTIDE SEQUENCE [LARGE SCALE GENOMIC DNA]</scope>
    <source>
        <strain evidence="4 5">DSM 18438</strain>
    </source>
</reference>
<evidence type="ECO:0000256" key="2">
    <source>
        <dbReference type="ARBA" id="ARBA00022729"/>
    </source>
</evidence>
<protein>
    <submittedName>
        <fullName evidence="4">Polysaccharide deacetylase</fullName>
    </submittedName>
</protein>
<dbReference type="STRING" id="1122252.SAMN05660443_1663"/>
<comment type="subcellular location">
    <subcellularLocation>
        <location evidence="1">Secreted</location>
    </subcellularLocation>
</comment>
<dbReference type="GO" id="GO:0005576">
    <property type="term" value="C:extracellular region"/>
    <property type="evidence" value="ECO:0007669"/>
    <property type="project" value="UniProtKB-SubCell"/>
</dbReference>
<evidence type="ECO:0000256" key="1">
    <source>
        <dbReference type="ARBA" id="ARBA00004613"/>
    </source>
</evidence>
<dbReference type="RefSeq" id="WP_091961876.1">
    <property type="nucleotide sequence ID" value="NZ_FOLH01000003.1"/>
</dbReference>
<dbReference type="OrthoDB" id="9814639at2"/>
<evidence type="ECO:0000313" key="4">
    <source>
        <dbReference type="EMBL" id="SFC15815.1"/>
    </source>
</evidence>
<dbReference type="Proteomes" id="UP000199058">
    <property type="component" value="Unassembled WGS sequence"/>
</dbReference>
<accession>A0A1I1GWE3</accession>
<dbReference type="Pfam" id="PF01522">
    <property type="entry name" value="Polysacc_deac_1"/>
    <property type="match status" value="1"/>
</dbReference>
<dbReference type="PROSITE" id="PS51677">
    <property type="entry name" value="NODB"/>
    <property type="match status" value="1"/>
</dbReference>
<proteinExistence type="predicted"/>
<dbReference type="EMBL" id="FOLH01000003">
    <property type="protein sequence ID" value="SFC15815.1"/>
    <property type="molecule type" value="Genomic_DNA"/>
</dbReference>
<dbReference type="PANTHER" id="PTHR34216">
    <property type="match status" value="1"/>
</dbReference>
<evidence type="ECO:0000313" key="5">
    <source>
        <dbReference type="Proteomes" id="UP000199058"/>
    </source>
</evidence>
<keyword evidence="5" id="KW-1185">Reference proteome</keyword>